<keyword evidence="4" id="KW-0804">Transcription</keyword>
<evidence type="ECO:0000256" key="2">
    <source>
        <dbReference type="ARBA" id="ARBA00007646"/>
    </source>
</evidence>
<dbReference type="PANTHER" id="PTHR48068">
    <property type="entry name" value="TAF9 RNA POLYMERASE II, TATA BOX-BINDING PROTEIN (TBP)-ASSOCIATED FACTOR"/>
    <property type="match status" value="1"/>
</dbReference>
<gene>
    <name evidence="6" type="ORF">HHI36_019268</name>
</gene>
<accession>A0ABD2P360</accession>
<dbReference type="InterPro" id="IPR003162">
    <property type="entry name" value="TFIID-31"/>
</dbReference>
<reference evidence="6 7" key="1">
    <citation type="journal article" date="2021" name="BMC Biol.">
        <title>Horizontally acquired antibacterial genes associated with adaptive radiation of ladybird beetles.</title>
        <authorList>
            <person name="Li H.S."/>
            <person name="Tang X.F."/>
            <person name="Huang Y.H."/>
            <person name="Xu Z.Y."/>
            <person name="Chen M.L."/>
            <person name="Du X.Y."/>
            <person name="Qiu B.Y."/>
            <person name="Chen P.T."/>
            <person name="Zhang W."/>
            <person name="Slipinski A."/>
            <person name="Escalona H.E."/>
            <person name="Waterhouse R.M."/>
            <person name="Zwick A."/>
            <person name="Pang H."/>
        </authorList>
    </citation>
    <scope>NUCLEOTIDE SEQUENCE [LARGE SCALE GENOMIC DNA]</scope>
    <source>
        <strain evidence="6">SYSU2018</strain>
    </source>
</reference>
<sequence>MNVTEKEKHKPGMKNIPKDGQVIMAMMKEMGINECEPKTIVQLCEFVYRYATSVLDEARMYANNTKKKFLDVEDVRLALQLTNESSFTTPPPREIILECAHVKNYTPLQPVKPHCGLRLPPDRYCLSQCNYALKQSGGTYKKNKTNYIVSGASTGLKITTKPNVSYIKRSNTPVGVTKQTVTIPKPKITTNSNLQPQKTILKPKIHITSNTQIQMPHTSTSNNVSHMMEGIESLKRKREDEDDEMEGT</sequence>
<dbReference type="Proteomes" id="UP001516400">
    <property type="component" value="Unassembled WGS sequence"/>
</dbReference>
<keyword evidence="5" id="KW-0539">Nucleus</keyword>
<dbReference type="InterPro" id="IPR009072">
    <property type="entry name" value="Histone-fold"/>
</dbReference>
<protein>
    <recommendedName>
        <fullName evidence="8">Transcription initiation factor TFIID subunit 9</fullName>
    </recommendedName>
</protein>
<comment type="similarity">
    <text evidence="2">Belongs to the TAF9 family.</text>
</comment>
<evidence type="ECO:0008006" key="8">
    <source>
        <dbReference type="Google" id="ProtNLM"/>
    </source>
</evidence>
<proteinExistence type="inferred from homology"/>
<evidence type="ECO:0000313" key="7">
    <source>
        <dbReference type="Proteomes" id="UP001516400"/>
    </source>
</evidence>
<dbReference type="Pfam" id="PF02291">
    <property type="entry name" value="TFIID-31kDa"/>
    <property type="match status" value="1"/>
</dbReference>
<dbReference type="CDD" id="cd07979">
    <property type="entry name" value="HFD_TAF9"/>
    <property type="match status" value="1"/>
</dbReference>
<comment type="subcellular location">
    <subcellularLocation>
        <location evidence="1">Nucleus</location>
    </subcellularLocation>
</comment>
<dbReference type="EMBL" id="JABFTP020000165">
    <property type="protein sequence ID" value="KAL3285147.1"/>
    <property type="molecule type" value="Genomic_DNA"/>
</dbReference>
<name>A0ABD2P360_9CUCU</name>
<evidence type="ECO:0000313" key="6">
    <source>
        <dbReference type="EMBL" id="KAL3285147.1"/>
    </source>
</evidence>
<evidence type="ECO:0000256" key="3">
    <source>
        <dbReference type="ARBA" id="ARBA00023015"/>
    </source>
</evidence>
<comment type="caution">
    <text evidence="6">The sequence shown here is derived from an EMBL/GenBank/DDBJ whole genome shotgun (WGS) entry which is preliminary data.</text>
</comment>
<organism evidence="6 7">
    <name type="scientific">Cryptolaemus montrouzieri</name>
    <dbReference type="NCBI Taxonomy" id="559131"/>
    <lineage>
        <taxon>Eukaryota</taxon>
        <taxon>Metazoa</taxon>
        <taxon>Ecdysozoa</taxon>
        <taxon>Arthropoda</taxon>
        <taxon>Hexapoda</taxon>
        <taxon>Insecta</taxon>
        <taxon>Pterygota</taxon>
        <taxon>Neoptera</taxon>
        <taxon>Endopterygota</taxon>
        <taxon>Coleoptera</taxon>
        <taxon>Polyphaga</taxon>
        <taxon>Cucujiformia</taxon>
        <taxon>Coccinelloidea</taxon>
        <taxon>Coccinellidae</taxon>
        <taxon>Scymninae</taxon>
        <taxon>Scymnini</taxon>
        <taxon>Cryptolaemus</taxon>
    </lineage>
</organism>
<dbReference type="AlphaFoldDB" id="A0ABD2P360"/>
<dbReference type="PANTHER" id="PTHR48068:SF4">
    <property type="entry name" value="TATA-BOX BINDING PROTEIN ASSOCIATED FACTOR 9"/>
    <property type="match status" value="1"/>
</dbReference>
<dbReference type="GO" id="GO:0005634">
    <property type="term" value="C:nucleus"/>
    <property type="evidence" value="ECO:0007669"/>
    <property type="project" value="UniProtKB-SubCell"/>
</dbReference>
<evidence type="ECO:0000256" key="5">
    <source>
        <dbReference type="ARBA" id="ARBA00023242"/>
    </source>
</evidence>
<keyword evidence="7" id="KW-1185">Reference proteome</keyword>
<evidence type="ECO:0000256" key="1">
    <source>
        <dbReference type="ARBA" id="ARBA00004123"/>
    </source>
</evidence>
<dbReference type="SUPFAM" id="SSF47113">
    <property type="entry name" value="Histone-fold"/>
    <property type="match status" value="1"/>
</dbReference>
<keyword evidence="3" id="KW-0805">Transcription regulation</keyword>
<dbReference type="InterPro" id="IPR051431">
    <property type="entry name" value="TFIID_subunit_9"/>
</dbReference>
<dbReference type="Gene3D" id="1.10.20.10">
    <property type="entry name" value="Histone, subunit A"/>
    <property type="match status" value="1"/>
</dbReference>
<evidence type="ECO:0000256" key="4">
    <source>
        <dbReference type="ARBA" id="ARBA00023163"/>
    </source>
</evidence>